<evidence type="ECO:0000313" key="8">
    <source>
        <dbReference type="Proteomes" id="UP000199820"/>
    </source>
</evidence>
<dbReference type="GO" id="GO:0000160">
    <property type="term" value="P:phosphorelay signal transduction system"/>
    <property type="evidence" value="ECO:0007669"/>
    <property type="project" value="InterPro"/>
</dbReference>
<dbReference type="OrthoDB" id="9790669at2"/>
<dbReference type="Pfam" id="PF00072">
    <property type="entry name" value="Response_reg"/>
    <property type="match status" value="1"/>
</dbReference>
<organism evidence="7 9">
    <name type="scientific">[Clostridium] aminophilum</name>
    <dbReference type="NCBI Taxonomy" id="1526"/>
    <lineage>
        <taxon>Bacteria</taxon>
        <taxon>Bacillati</taxon>
        <taxon>Bacillota</taxon>
        <taxon>Clostridia</taxon>
        <taxon>Lachnospirales</taxon>
        <taxon>Lachnospiraceae</taxon>
    </lineage>
</organism>
<keyword evidence="8" id="KW-1185">Reference proteome</keyword>
<protein>
    <recommendedName>
        <fullName evidence="1">Stage 0 sporulation protein A homolog</fullName>
    </recommendedName>
</protein>
<evidence type="ECO:0000256" key="2">
    <source>
        <dbReference type="ARBA" id="ARBA00022553"/>
    </source>
</evidence>
<dbReference type="SMART" id="SM00448">
    <property type="entry name" value="REC"/>
    <property type="match status" value="1"/>
</dbReference>
<evidence type="ECO:0000256" key="4">
    <source>
        <dbReference type="PROSITE-ProRule" id="PRU00169"/>
    </source>
</evidence>
<keyword evidence="2 4" id="KW-0597">Phosphoprotein</keyword>
<accession>A0A1I6J8K0</accession>
<dbReference type="InterPro" id="IPR050595">
    <property type="entry name" value="Bact_response_regulator"/>
</dbReference>
<dbReference type="eggNOG" id="COG0745">
    <property type="taxonomic scope" value="Bacteria"/>
</dbReference>
<feature type="domain" description="Response regulatory" evidence="5">
    <location>
        <begin position="6"/>
        <end position="121"/>
    </location>
</feature>
<name>A0A1I6J8K0_9FIRM</name>
<comment type="function">
    <text evidence="3">May play the central regulatory role in sporulation. It may be an element of the effector pathway responsible for the activation of sporulation genes in response to nutritional stress. Spo0A may act in concert with spo0H (a sigma factor) to control the expression of some genes that are critical to the sporulation process.</text>
</comment>
<dbReference type="EMBL" id="FOIL01000021">
    <property type="protein sequence ID" value="SET48912.1"/>
    <property type="molecule type" value="Genomic_DNA"/>
</dbReference>
<dbReference type="STRING" id="1526.SAMN02910262_01299"/>
<dbReference type="InterPro" id="IPR001789">
    <property type="entry name" value="Sig_transdc_resp-reg_receiver"/>
</dbReference>
<evidence type="ECO:0000256" key="3">
    <source>
        <dbReference type="ARBA" id="ARBA00024867"/>
    </source>
</evidence>
<dbReference type="SUPFAM" id="SSF52172">
    <property type="entry name" value="CheY-like"/>
    <property type="match status" value="1"/>
</dbReference>
<dbReference type="Proteomes" id="UP000199820">
    <property type="component" value="Unassembled WGS sequence"/>
</dbReference>
<evidence type="ECO:0000313" key="9">
    <source>
        <dbReference type="Proteomes" id="UP000214760"/>
    </source>
</evidence>
<sequence length="133" mass="14949">MEQKKKIVIVDDDLAYLKMMRGSLAQDYSVIPTTNGAQALNIIKVARPDLVLLDYMMPGMDGADVLAKLRSNPRTAAIPVMFLTGKNDSESVHKVLGEKPEGYILKSMSILKIAQVIEDYFKMKDRQEEMDQL</sequence>
<evidence type="ECO:0000313" key="7">
    <source>
        <dbReference type="EMBL" id="SFR75315.1"/>
    </source>
</evidence>
<dbReference type="PANTHER" id="PTHR44591">
    <property type="entry name" value="STRESS RESPONSE REGULATOR PROTEIN 1"/>
    <property type="match status" value="1"/>
</dbReference>
<reference evidence="8 9" key="1">
    <citation type="submission" date="2016-10" db="EMBL/GenBank/DDBJ databases">
        <authorList>
            <person name="de Groot N.N."/>
        </authorList>
    </citation>
    <scope>NUCLEOTIDE SEQUENCE [LARGE SCALE GENOMIC DNA]</scope>
    <source>
        <strain evidence="7 9">F</strain>
        <strain evidence="6 8">KH1P1</strain>
    </source>
</reference>
<dbReference type="Proteomes" id="UP000214760">
    <property type="component" value="Unassembled WGS sequence"/>
</dbReference>
<gene>
    <name evidence="7" type="ORF">SAMN02910262_01299</name>
    <name evidence="6" type="ORF">SAMN04487771_10216</name>
</gene>
<evidence type="ECO:0000256" key="1">
    <source>
        <dbReference type="ARBA" id="ARBA00018672"/>
    </source>
</evidence>
<dbReference type="AlphaFoldDB" id="A0A1I6J8K0"/>
<dbReference type="EMBL" id="FOZC01000006">
    <property type="protein sequence ID" value="SFR75315.1"/>
    <property type="molecule type" value="Genomic_DNA"/>
</dbReference>
<dbReference type="PROSITE" id="PS50110">
    <property type="entry name" value="RESPONSE_REGULATORY"/>
    <property type="match status" value="1"/>
</dbReference>
<dbReference type="RefSeq" id="WP_051684632.1">
    <property type="nucleotide sequence ID" value="NZ_FOIL01000021.1"/>
</dbReference>
<proteinExistence type="predicted"/>
<feature type="modified residue" description="4-aspartylphosphate" evidence="4">
    <location>
        <position position="54"/>
    </location>
</feature>
<dbReference type="InterPro" id="IPR011006">
    <property type="entry name" value="CheY-like_superfamily"/>
</dbReference>
<evidence type="ECO:0000313" key="6">
    <source>
        <dbReference type="EMBL" id="SET48912.1"/>
    </source>
</evidence>
<dbReference type="PANTHER" id="PTHR44591:SF3">
    <property type="entry name" value="RESPONSE REGULATORY DOMAIN-CONTAINING PROTEIN"/>
    <property type="match status" value="1"/>
</dbReference>
<evidence type="ECO:0000259" key="5">
    <source>
        <dbReference type="PROSITE" id="PS50110"/>
    </source>
</evidence>
<dbReference type="Gene3D" id="3.40.50.2300">
    <property type="match status" value="1"/>
</dbReference>